<keyword evidence="3" id="KW-0547">Nucleotide-binding</keyword>
<evidence type="ECO:0000256" key="4">
    <source>
        <dbReference type="ARBA" id="ARBA00022840"/>
    </source>
</evidence>
<dbReference type="PROSITE" id="PS50893">
    <property type="entry name" value="ABC_TRANSPORTER_2"/>
    <property type="match status" value="1"/>
</dbReference>
<keyword evidence="7" id="KW-1185">Reference proteome</keyword>
<comment type="caution">
    <text evidence="6">The sequence shown here is derived from an EMBL/GenBank/DDBJ whole genome shotgun (WGS) entry which is preliminary data.</text>
</comment>
<dbReference type="Gene3D" id="3.40.50.300">
    <property type="entry name" value="P-loop containing nucleotide triphosphate hydrolases"/>
    <property type="match status" value="1"/>
</dbReference>
<dbReference type="PANTHER" id="PTHR43335">
    <property type="entry name" value="ABC TRANSPORTER, ATP-BINDING PROTEIN"/>
    <property type="match status" value="1"/>
</dbReference>
<name>A0A918T5T5_9GAMM</name>
<evidence type="ECO:0000256" key="1">
    <source>
        <dbReference type="ARBA" id="ARBA00005417"/>
    </source>
</evidence>
<keyword evidence="2" id="KW-0813">Transport</keyword>
<organism evidence="6 7">
    <name type="scientific">Cognatilysobacter bugurensis</name>
    <dbReference type="NCBI Taxonomy" id="543356"/>
    <lineage>
        <taxon>Bacteria</taxon>
        <taxon>Pseudomonadati</taxon>
        <taxon>Pseudomonadota</taxon>
        <taxon>Gammaproteobacteria</taxon>
        <taxon>Lysobacterales</taxon>
        <taxon>Lysobacteraceae</taxon>
        <taxon>Cognatilysobacter</taxon>
    </lineage>
</organism>
<dbReference type="EMBL" id="BMYD01000004">
    <property type="protein sequence ID" value="GHA86171.1"/>
    <property type="molecule type" value="Genomic_DNA"/>
</dbReference>
<reference evidence="6" key="2">
    <citation type="submission" date="2020-09" db="EMBL/GenBank/DDBJ databases">
        <authorList>
            <person name="Sun Q."/>
            <person name="Kim S."/>
        </authorList>
    </citation>
    <scope>NUCLEOTIDE SEQUENCE</scope>
    <source>
        <strain evidence="6">KCTC 23077</strain>
    </source>
</reference>
<dbReference type="InterPro" id="IPR027417">
    <property type="entry name" value="P-loop_NTPase"/>
</dbReference>
<accession>A0A918T5T5</accession>
<evidence type="ECO:0000313" key="6">
    <source>
        <dbReference type="EMBL" id="GHA86171.1"/>
    </source>
</evidence>
<sequence length="310" mass="33594">MEPAVHTRKLTRSFDRVHAVQDVDLDVPAGAVYGFLGRNGAGKTTTIRMLLGLLRPSAGHIEIHGLDALVERRRAACLIGSMVETPGQYGHLSGRRNLRLTADLLGLPRSAVDRALDIVDLTGDADRRVGDYSLGMRQRLGVARALLARPRLLVLDEPTNGLDPRGVRDMRRLLREMPAREGVTVFVSSHALGEIDQIATHVGLMHEGRLILQAPVEELRQQHRTAIEIEIETTQPQQAAALLREAGITARVDGARLVLPGCEHATSAADVNALLVRHGIPVHGLSSGTLRLESLFHDATGDHGDARVPA</sequence>
<dbReference type="PROSITE" id="PS00211">
    <property type="entry name" value="ABC_TRANSPORTER_1"/>
    <property type="match status" value="1"/>
</dbReference>
<feature type="domain" description="ABC transporter" evidence="5">
    <location>
        <begin position="5"/>
        <end position="232"/>
    </location>
</feature>
<dbReference type="GO" id="GO:0016887">
    <property type="term" value="F:ATP hydrolysis activity"/>
    <property type="evidence" value="ECO:0007669"/>
    <property type="project" value="InterPro"/>
</dbReference>
<dbReference type="RefSeq" id="WP_189457123.1">
    <property type="nucleotide sequence ID" value="NZ_BMYD01000004.1"/>
</dbReference>
<proteinExistence type="inferred from homology"/>
<evidence type="ECO:0000313" key="7">
    <source>
        <dbReference type="Proteomes" id="UP000646426"/>
    </source>
</evidence>
<evidence type="ECO:0000256" key="2">
    <source>
        <dbReference type="ARBA" id="ARBA00022448"/>
    </source>
</evidence>
<dbReference type="InterPro" id="IPR003439">
    <property type="entry name" value="ABC_transporter-like_ATP-bd"/>
</dbReference>
<reference evidence="6" key="1">
    <citation type="journal article" date="2014" name="Int. J. Syst. Evol. Microbiol.">
        <title>Complete genome sequence of Corynebacterium casei LMG S-19264T (=DSM 44701T), isolated from a smear-ripened cheese.</title>
        <authorList>
            <consortium name="US DOE Joint Genome Institute (JGI-PGF)"/>
            <person name="Walter F."/>
            <person name="Albersmeier A."/>
            <person name="Kalinowski J."/>
            <person name="Ruckert C."/>
        </authorList>
    </citation>
    <scope>NUCLEOTIDE SEQUENCE</scope>
    <source>
        <strain evidence="6">KCTC 23077</strain>
    </source>
</reference>
<dbReference type="GO" id="GO:0005524">
    <property type="term" value="F:ATP binding"/>
    <property type="evidence" value="ECO:0007669"/>
    <property type="project" value="UniProtKB-KW"/>
</dbReference>
<dbReference type="Pfam" id="PF00005">
    <property type="entry name" value="ABC_tran"/>
    <property type="match status" value="1"/>
</dbReference>
<dbReference type="InterPro" id="IPR003593">
    <property type="entry name" value="AAA+_ATPase"/>
</dbReference>
<dbReference type="PANTHER" id="PTHR43335:SF4">
    <property type="entry name" value="ABC TRANSPORTER, ATP-BINDING PROTEIN"/>
    <property type="match status" value="1"/>
</dbReference>
<evidence type="ECO:0000259" key="5">
    <source>
        <dbReference type="PROSITE" id="PS50893"/>
    </source>
</evidence>
<dbReference type="SMART" id="SM00382">
    <property type="entry name" value="AAA"/>
    <property type="match status" value="1"/>
</dbReference>
<gene>
    <name evidence="6" type="ORF">GCM10007067_25280</name>
</gene>
<dbReference type="AlphaFoldDB" id="A0A918T5T5"/>
<dbReference type="InterPro" id="IPR017871">
    <property type="entry name" value="ABC_transporter-like_CS"/>
</dbReference>
<evidence type="ECO:0000256" key="3">
    <source>
        <dbReference type="ARBA" id="ARBA00022741"/>
    </source>
</evidence>
<comment type="similarity">
    <text evidence="1">Belongs to the ABC transporter superfamily.</text>
</comment>
<dbReference type="Proteomes" id="UP000646426">
    <property type="component" value="Unassembled WGS sequence"/>
</dbReference>
<protein>
    <submittedName>
        <fullName evidence="6">ABC transporter ATP-binding protein</fullName>
    </submittedName>
</protein>
<dbReference type="SUPFAM" id="SSF52540">
    <property type="entry name" value="P-loop containing nucleoside triphosphate hydrolases"/>
    <property type="match status" value="1"/>
</dbReference>
<keyword evidence="4 6" id="KW-0067">ATP-binding</keyword>